<comment type="caution">
    <text evidence="1">The sequence shown here is derived from an EMBL/GenBank/DDBJ whole genome shotgun (WGS) entry which is preliminary data.</text>
</comment>
<organism evidence="1 2">
    <name type="scientific">Scortum barcoo</name>
    <name type="common">barcoo grunter</name>
    <dbReference type="NCBI Taxonomy" id="214431"/>
    <lineage>
        <taxon>Eukaryota</taxon>
        <taxon>Metazoa</taxon>
        <taxon>Chordata</taxon>
        <taxon>Craniata</taxon>
        <taxon>Vertebrata</taxon>
        <taxon>Euteleostomi</taxon>
        <taxon>Actinopterygii</taxon>
        <taxon>Neopterygii</taxon>
        <taxon>Teleostei</taxon>
        <taxon>Neoteleostei</taxon>
        <taxon>Acanthomorphata</taxon>
        <taxon>Eupercaria</taxon>
        <taxon>Centrarchiformes</taxon>
        <taxon>Terapontoidei</taxon>
        <taxon>Terapontidae</taxon>
        <taxon>Scortum</taxon>
    </lineage>
</organism>
<gene>
    <name evidence="1" type="ORF">L3Q82_014254</name>
</gene>
<proteinExistence type="predicted"/>
<dbReference type="EMBL" id="CM041547">
    <property type="protein sequence ID" value="KAI3359910.1"/>
    <property type="molecule type" value="Genomic_DNA"/>
</dbReference>
<feature type="non-terminal residue" evidence="1">
    <location>
        <position position="786"/>
    </location>
</feature>
<evidence type="ECO:0000313" key="2">
    <source>
        <dbReference type="Proteomes" id="UP000831701"/>
    </source>
</evidence>
<accession>A0ACB8VWT1</accession>
<reference evidence="1" key="1">
    <citation type="submission" date="2022-04" db="EMBL/GenBank/DDBJ databases">
        <title>Jade perch genome.</title>
        <authorList>
            <person name="Chao B."/>
        </authorList>
    </citation>
    <scope>NUCLEOTIDE SEQUENCE</scope>
    <source>
        <strain evidence="1">CB-2022</strain>
    </source>
</reference>
<dbReference type="Proteomes" id="UP000831701">
    <property type="component" value="Chromosome 17"/>
</dbReference>
<sequence length="786" mass="88938">MRGHRLRPLQELHTGAGRHDGNITSAAAEVESEMDADHHEPGGETKSAMHTWRYRHHFTYKADQGKNIIVQCNLCLPRVNLLSTSKTSTSNLKKHLDRTHLGCEARPDAKRGRKKEEHNGEESRHCQLKKLKAEIISKCMTQAKIDELVFNFIVEDCQSFYVLEQPGFKRLIAGLTEGLKSMDRVTLFTKVDQGFSRMREELMAKLSSVQYVCTTADIWTANNRSFFGMTCHWIDTYSLERKSAALGFARLQGRITYDTIAGRIHDIHVAYNIESKVQTTVTDNGSPFMSVFKEFAVDSTETDDDIGFYENVSAVLEGEPEQDMLLFLPTVQRCASHTLELIVTEDFWQAVSQGPMCQLHYSAMAKVYAIWSKCHHLQVGMDAAEEIGKMALVVPAVIRWNVEYCAVQKIVSLTERELTELCARLEVPRLQPEEMAFLKEYVTVFHPLAFALELFQAEQKCYLGLVIPTVLSLKNKLSEQKDAANYFSDVVNAIVMAIDVRFQELFASTEAKIATATTPQFRLWWLAASEREEMCALLATEASQVDPCNVTEVKTSSNLSTIESEDDFFSYGPVRPAIQVQQRGVMEEIRKYVEGTGKSLECLQDFPRVKQLFLKYNTTLPSTAPVQRLFSQKGNLVTSQRNFLTDDYFERIQLLRYNSNADAEHTNGKFPVLQSPQCFPRRVPRCQLRAFVLSGSCLETNKRLSEHTNTRGHCLDPSCRKHDTSEDAKKKNTTPGELGAALGFAFSSFDIIACVALYVYIPVIWFFSACSSHKDVERDKLPSAVD</sequence>
<protein>
    <submittedName>
        <fullName evidence="1">Uncharacterized protein</fullName>
    </submittedName>
</protein>
<keyword evidence="2" id="KW-1185">Reference proteome</keyword>
<evidence type="ECO:0000313" key="1">
    <source>
        <dbReference type="EMBL" id="KAI3359910.1"/>
    </source>
</evidence>
<name>A0ACB8VWT1_9TELE</name>